<dbReference type="EMBL" id="JBBKZU010000004">
    <property type="protein sequence ID" value="MEJ8811672.1"/>
    <property type="molecule type" value="Genomic_DNA"/>
</dbReference>
<dbReference type="Gene3D" id="3.40.50.620">
    <property type="entry name" value="HUPs"/>
    <property type="match status" value="1"/>
</dbReference>
<dbReference type="Pfam" id="PF00582">
    <property type="entry name" value="Usp"/>
    <property type="match status" value="1"/>
</dbReference>
<evidence type="ECO:0000313" key="5">
    <source>
        <dbReference type="Proteomes" id="UP001365846"/>
    </source>
</evidence>
<proteinExistence type="inferred from homology"/>
<protein>
    <recommendedName>
        <fullName evidence="2">Universal stress protein</fullName>
    </recommendedName>
</protein>
<dbReference type="PRINTS" id="PR01438">
    <property type="entry name" value="UNVRSLSTRESS"/>
</dbReference>
<comment type="caution">
    <text evidence="4">The sequence shown here is derived from an EMBL/GenBank/DDBJ whole genome shotgun (WGS) entry which is preliminary data.</text>
</comment>
<sequence>MAMYKRILVATDASELAERAVQAAIDLALSMQAELVAVRVVRRDPNSYFEGSVVLPQVDVARLVEQINAEAQSTLDKVKAEADAKGVKKTQAIVVQSETVSDAIIETARDQQCDLIVMASHGRKGIKRMLMGSETLQVLTHSHTPVLVLR</sequence>
<dbReference type="RefSeq" id="WP_340356946.1">
    <property type="nucleotide sequence ID" value="NZ_JBBKZU010000004.1"/>
</dbReference>
<dbReference type="SUPFAM" id="SSF52402">
    <property type="entry name" value="Adenine nucleotide alpha hydrolases-like"/>
    <property type="match status" value="1"/>
</dbReference>
<dbReference type="InterPro" id="IPR014729">
    <property type="entry name" value="Rossmann-like_a/b/a_fold"/>
</dbReference>
<dbReference type="Proteomes" id="UP001365846">
    <property type="component" value="Unassembled WGS sequence"/>
</dbReference>
<feature type="domain" description="UspA" evidence="3">
    <location>
        <begin position="3"/>
        <end position="150"/>
    </location>
</feature>
<dbReference type="InterPro" id="IPR006015">
    <property type="entry name" value="Universal_stress_UspA"/>
</dbReference>
<comment type="subcellular location">
    <subcellularLocation>
        <location evidence="2">Cytoplasm</location>
    </subcellularLocation>
</comment>
<reference evidence="4 5" key="1">
    <citation type="submission" date="2024-03" db="EMBL/GenBank/DDBJ databases">
        <title>Novel species of the genus Variovorax.</title>
        <authorList>
            <person name="Liu Q."/>
            <person name="Xin Y.-H."/>
        </authorList>
    </citation>
    <scope>NUCLEOTIDE SEQUENCE [LARGE SCALE GENOMIC DNA]</scope>
    <source>
        <strain evidence="4 5">KACC 18899</strain>
    </source>
</reference>
<evidence type="ECO:0000313" key="4">
    <source>
        <dbReference type="EMBL" id="MEJ8811672.1"/>
    </source>
</evidence>
<comment type="similarity">
    <text evidence="1 2">Belongs to the universal stress protein A family.</text>
</comment>
<gene>
    <name evidence="4" type="ORF">WKW77_11395</name>
</gene>
<accession>A0ABU8VDD0</accession>
<name>A0ABU8VDD0_9BURK</name>
<dbReference type="CDD" id="cd00293">
    <property type="entry name" value="USP-like"/>
    <property type="match status" value="1"/>
</dbReference>
<evidence type="ECO:0000256" key="1">
    <source>
        <dbReference type="ARBA" id="ARBA00008791"/>
    </source>
</evidence>
<keyword evidence="2" id="KW-0963">Cytoplasm</keyword>
<organism evidence="4 5">
    <name type="scientific">Variovorax ureilyticus</name>
    <dbReference type="NCBI Taxonomy" id="1836198"/>
    <lineage>
        <taxon>Bacteria</taxon>
        <taxon>Pseudomonadati</taxon>
        <taxon>Pseudomonadota</taxon>
        <taxon>Betaproteobacteria</taxon>
        <taxon>Burkholderiales</taxon>
        <taxon>Comamonadaceae</taxon>
        <taxon>Variovorax</taxon>
    </lineage>
</organism>
<evidence type="ECO:0000256" key="2">
    <source>
        <dbReference type="PIRNR" id="PIRNR006276"/>
    </source>
</evidence>
<keyword evidence="5" id="KW-1185">Reference proteome</keyword>
<dbReference type="PANTHER" id="PTHR46268:SF6">
    <property type="entry name" value="UNIVERSAL STRESS PROTEIN UP12"/>
    <property type="match status" value="1"/>
</dbReference>
<evidence type="ECO:0000259" key="3">
    <source>
        <dbReference type="Pfam" id="PF00582"/>
    </source>
</evidence>
<dbReference type="PIRSF" id="PIRSF006276">
    <property type="entry name" value="UspA"/>
    <property type="match status" value="1"/>
</dbReference>
<dbReference type="InterPro" id="IPR006016">
    <property type="entry name" value="UspA"/>
</dbReference>
<dbReference type="PANTHER" id="PTHR46268">
    <property type="entry name" value="STRESS RESPONSE PROTEIN NHAX"/>
    <property type="match status" value="1"/>
</dbReference>